<dbReference type="PANTHER" id="PTHR23517:SF2">
    <property type="entry name" value="MULTIDRUG RESISTANCE PROTEIN MDTH"/>
    <property type="match status" value="1"/>
</dbReference>
<evidence type="ECO:0000256" key="5">
    <source>
        <dbReference type="ARBA" id="ARBA00022989"/>
    </source>
</evidence>
<dbReference type="PANTHER" id="PTHR23517">
    <property type="entry name" value="RESISTANCE PROTEIN MDTM, PUTATIVE-RELATED-RELATED"/>
    <property type="match status" value="1"/>
</dbReference>
<feature type="transmembrane region" description="Helical" evidence="7">
    <location>
        <begin position="67"/>
        <end position="90"/>
    </location>
</feature>
<sequence>MRTHGDAARFVRAASGARSGWGPVVTGVVARRARVTVPVVLDYLLSHLGFFAVLPVLPVLLERFEPAGGAVFVGVALFAFNFAVRGASLFVSSLLHRADVRVAMAFGLLMAAAGFAVLPVAPGAAGIVAALLLAGTGISTNGLMARVYVALSLETVARNTVFSTVQIAVNVSAALGPVVANLMLDNALDTLLLLAVAGMYVLAAAAVLVLVPGGVRPDDGDVRPPLRWGLLRAVVADPHVRRVSLITAAGGFLYAQFFSAVALQVAQVTDDPAWRAGIFTANAVLVVALQVPVTAYCARRLGAGTPPTVFLLVGVGIFAAAFALMGITGAVVAGVLGAVAVFSLAETFFTPMVNTAFSVIPGDRPVVELFNLRQVAATAGESVGAFTGGALFLTAAAHGARPLYWGALAVFGVLAVLFHLFTPAQEG</sequence>
<feature type="transmembrane region" description="Helical" evidence="7">
    <location>
        <begin position="278"/>
        <end position="297"/>
    </location>
</feature>
<evidence type="ECO:0000256" key="4">
    <source>
        <dbReference type="ARBA" id="ARBA00022692"/>
    </source>
</evidence>
<dbReference type="InterPro" id="IPR011701">
    <property type="entry name" value="MFS"/>
</dbReference>
<keyword evidence="10" id="KW-1185">Reference proteome</keyword>
<comment type="caution">
    <text evidence="9">The sequence shown here is derived from an EMBL/GenBank/DDBJ whole genome shotgun (WGS) entry which is preliminary data.</text>
</comment>
<dbReference type="Pfam" id="PF07690">
    <property type="entry name" value="MFS_1"/>
    <property type="match status" value="1"/>
</dbReference>
<keyword evidence="5 7" id="KW-1133">Transmembrane helix</keyword>
<evidence type="ECO:0000256" key="3">
    <source>
        <dbReference type="ARBA" id="ARBA00022475"/>
    </source>
</evidence>
<dbReference type="SUPFAM" id="SSF103473">
    <property type="entry name" value="MFS general substrate transporter"/>
    <property type="match status" value="1"/>
</dbReference>
<feature type="transmembrane region" description="Helical" evidence="7">
    <location>
        <begin position="190"/>
        <end position="211"/>
    </location>
</feature>
<feature type="transmembrane region" description="Helical" evidence="7">
    <location>
        <begin position="161"/>
        <end position="184"/>
    </location>
</feature>
<evidence type="ECO:0000256" key="6">
    <source>
        <dbReference type="ARBA" id="ARBA00023136"/>
    </source>
</evidence>
<protein>
    <recommendedName>
        <fullName evidence="8">Major facilitator superfamily (MFS) profile domain-containing protein</fullName>
    </recommendedName>
</protein>
<organism evidence="9 10">
    <name type="scientific">Saccharothrix yanglingensis</name>
    <dbReference type="NCBI Taxonomy" id="659496"/>
    <lineage>
        <taxon>Bacteria</taxon>
        <taxon>Bacillati</taxon>
        <taxon>Actinomycetota</taxon>
        <taxon>Actinomycetes</taxon>
        <taxon>Pseudonocardiales</taxon>
        <taxon>Pseudonocardiaceae</taxon>
        <taxon>Saccharothrix</taxon>
    </lineage>
</organism>
<dbReference type="PROSITE" id="PS50850">
    <property type="entry name" value="MFS"/>
    <property type="match status" value="1"/>
</dbReference>
<feature type="transmembrane region" description="Helical" evidence="7">
    <location>
        <begin position="403"/>
        <end position="421"/>
    </location>
</feature>
<reference evidence="9 10" key="1">
    <citation type="submission" date="2017-06" db="EMBL/GenBank/DDBJ databases">
        <title>Cultured bacterium strain Saccharothrix yanglingensis Hhs.015.</title>
        <authorList>
            <person name="Xia Y."/>
        </authorList>
    </citation>
    <scope>NUCLEOTIDE SEQUENCE [LARGE SCALE GENOMIC DNA]</scope>
    <source>
        <strain evidence="9 10">Hhs.015</strain>
    </source>
</reference>
<evidence type="ECO:0000313" key="10">
    <source>
        <dbReference type="Proteomes" id="UP001225605"/>
    </source>
</evidence>
<dbReference type="EMBL" id="NSDM01000005">
    <property type="protein sequence ID" value="MDQ2585205.1"/>
    <property type="molecule type" value="Genomic_DNA"/>
</dbReference>
<evidence type="ECO:0000256" key="7">
    <source>
        <dbReference type="SAM" id="Phobius"/>
    </source>
</evidence>
<feature type="transmembrane region" description="Helical" evidence="7">
    <location>
        <begin position="245"/>
        <end position="266"/>
    </location>
</feature>
<dbReference type="Proteomes" id="UP001225605">
    <property type="component" value="Unassembled WGS sequence"/>
</dbReference>
<dbReference type="InterPro" id="IPR020846">
    <property type="entry name" value="MFS_dom"/>
</dbReference>
<keyword evidence="4 7" id="KW-0812">Transmembrane</keyword>
<feature type="domain" description="Major facilitator superfamily (MFS) profile" evidence="8">
    <location>
        <begin position="35"/>
        <end position="427"/>
    </location>
</feature>
<gene>
    <name evidence="9" type="ORF">CKY47_14685</name>
</gene>
<feature type="transmembrane region" description="Helical" evidence="7">
    <location>
        <begin position="309"/>
        <end position="342"/>
    </location>
</feature>
<dbReference type="Gene3D" id="1.20.1250.20">
    <property type="entry name" value="MFS general substrate transporter like domains"/>
    <property type="match status" value="1"/>
</dbReference>
<feature type="transmembrane region" description="Helical" evidence="7">
    <location>
        <begin position="40"/>
        <end position="61"/>
    </location>
</feature>
<evidence type="ECO:0000256" key="2">
    <source>
        <dbReference type="ARBA" id="ARBA00022448"/>
    </source>
</evidence>
<feature type="transmembrane region" description="Helical" evidence="7">
    <location>
        <begin position="127"/>
        <end position="149"/>
    </location>
</feature>
<feature type="transmembrane region" description="Helical" evidence="7">
    <location>
        <begin position="102"/>
        <end position="121"/>
    </location>
</feature>
<accession>A0ABU0WZA2</accession>
<name>A0ABU0WZA2_9PSEU</name>
<evidence type="ECO:0000256" key="1">
    <source>
        <dbReference type="ARBA" id="ARBA00004651"/>
    </source>
</evidence>
<dbReference type="InterPro" id="IPR050171">
    <property type="entry name" value="MFS_Transporters"/>
</dbReference>
<proteinExistence type="predicted"/>
<keyword evidence="6 7" id="KW-0472">Membrane</keyword>
<comment type="subcellular location">
    <subcellularLocation>
        <location evidence="1">Cell membrane</location>
        <topology evidence="1">Multi-pass membrane protein</topology>
    </subcellularLocation>
</comment>
<keyword evidence="2" id="KW-0813">Transport</keyword>
<evidence type="ECO:0000313" key="9">
    <source>
        <dbReference type="EMBL" id="MDQ2585205.1"/>
    </source>
</evidence>
<dbReference type="InterPro" id="IPR036259">
    <property type="entry name" value="MFS_trans_sf"/>
</dbReference>
<keyword evidence="3" id="KW-1003">Cell membrane</keyword>
<evidence type="ECO:0000259" key="8">
    <source>
        <dbReference type="PROSITE" id="PS50850"/>
    </source>
</evidence>